<accession>A0A0G9MWX5</accession>
<dbReference type="PANTHER" id="PTHR33908:SF11">
    <property type="entry name" value="MEMBRANE PROTEIN"/>
    <property type="match status" value="1"/>
</dbReference>
<name>A0A0G9MWX5_9SPHN</name>
<evidence type="ECO:0000313" key="11">
    <source>
        <dbReference type="Proteomes" id="UP000053464"/>
    </source>
</evidence>
<dbReference type="PANTHER" id="PTHR33908">
    <property type="entry name" value="MANNOSYLTRANSFERASE YKCB-RELATED"/>
    <property type="match status" value="1"/>
</dbReference>
<dbReference type="GO" id="GO:0016763">
    <property type="term" value="F:pentosyltransferase activity"/>
    <property type="evidence" value="ECO:0007669"/>
    <property type="project" value="TreeGrafter"/>
</dbReference>
<sequence>MAFADTWRATWRGDAVPLALLLLMVLATRAIWFGDPVADFDEQLYSFIGWRMTYGELPFVDWWDRKPFGLFAIFAAAHAVMGPGPLAYQLVGAIFALASAFLTYRLARLLASRSSATIAAAIQTMVMCAYASYSAQSEVFFLPLLLGMALLLLDTSHPRFTARSMIAMLLGGLALQVKYTVLPQCVFFGMWALWIEYRRGARLPQLAGRALMFALAGLAPTLAVGLFYALAGHLDAFLYANFLSFFERDPGPEGRWASEDWIGTSPLLMLAACGVYAAFRMKRPEPMTVWLFFVGWSLAALASVFLPREVYLYYYAALSAPMALVAVPILERTGPLRAYPGVVLTLSLALLLQLPQRARDSQNERQAALVLSEAITPHVSATDCLWLWDGPTALYRMTGSCVPTRFVYPDHLNNALEDDALGIDQAEEVARVLATRPAVIVTADEPMTLQNERAEFMVETALASDYRRGPDVGMHGRRITAWFRQDPAAGPATTTTAPIPR</sequence>
<comment type="subcellular location">
    <subcellularLocation>
        <location evidence="1">Cell membrane</location>
        <topology evidence="1">Multi-pass membrane protein</topology>
    </subcellularLocation>
</comment>
<feature type="domain" description="Glycosyltransferase RgtA/B/C/D-like" evidence="9">
    <location>
        <begin position="66"/>
        <end position="222"/>
    </location>
</feature>
<dbReference type="STRING" id="1581420.AAW00_01710"/>
<evidence type="ECO:0000256" key="5">
    <source>
        <dbReference type="ARBA" id="ARBA00022692"/>
    </source>
</evidence>
<proteinExistence type="predicted"/>
<protein>
    <recommendedName>
        <fullName evidence="9">Glycosyltransferase RgtA/B/C/D-like domain-containing protein</fullName>
    </recommendedName>
</protein>
<keyword evidence="4" id="KW-0808">Transferase</keyword>
<dbReference type="EMBL" id="LBHB01000001">
    <property type="protein sequence ID" value="KLE35221.1"/>
    <property type="molecule type" value="Genomic_DNA"/>
</dbReference>
<dbReference type="GO" id="GO:0009103">
    <property type="term" value="P:lipopolysaccharide biosynthetic process"/>
    <property type="evidence" value="ECO:0007669"/>
    <property type="project" value="UniProtKB-ARBA"/>
</dbReference>
<keyword evidence="6 8" id="KW-1133">Transmembrane helix</keyword>
<reference evidence="10 11" key="1">
    <citation type="submission" date="2015-04" db="EMBL/GenBank/DDBJ databases">
        <title>The draft genome sequence of Erythrobacter luteus KA37.</title>
        <authorList>
            <person name="Zhuang L."/>
            <person name="Liu Y."/>
            <person name="Shao Z."/>
        </authorList>
    </citation>
    <scope>NUCLEOTIDE SEQUENCE [LARGE SCALE GENOMIC DNA]</scope>
    <source>
        <strain evidence="10 11">KA37</strain>
    </source>
</reference>
<evidence type="ECO:0000256" key="1">
    <source>
        <dbReference type="ARBA" id="ARBA00004651"/>
    </source>
</evidence>
<dbReference type="PATRIC" id="fig|1581420.6.peg.343"/>
<gene>
    <name evidence="10" type="ORF">AAW00_01710</name>
</gene>
<feature type="transmembrane region" description="Helical" evidence="8">
    <location>
        <begin position="312"/>
        <end position="330"/>
    </location>
</feature>
<evidence type="ECO:0000256" key="2">
    <source>
        <dbReference type="ARBA" id="ARBA00022475"/>
    </source>
</evidence>
<evidence type="ECO:0000256" key="8">
    <source>
        <dbReference type="SAM" id="Phobius"/>
    </source>
</evidence>
<dbReference type="InterPro" id="IPR038731">
    <property type="entry name" value="RgtA/B/C-like"/>
</dbReference>
<dbReference type="RefSeq" id="WP_047002623.1">
    <property type="nucleotide sequence ID" value="NZ_LBHB01000001.1"/>
</dbReference>
<feature type="transmembrane region" description="Helical" evidence="8">
    <location>
        <begin position="167"/>
        <end position="194"/>
    </location>
</feature>
<dbReference type="GO" id="GO:0005886">
    <property type="term" value="C:plasma membrane"/>
    <property type="evidence" value="ECO:0007669"/>
    <property type="project" value="UniProtKB-SubCell"/>
</dbReference>
<dbReference type="InterPro" id="IPR050297">
    <property type="entry name" value="LipidA_mod_glycosyltrf_83"/>
</dbReference>
<feature type="transmembrane region" description="Helical" evidence="8">
    <location>
        <begin position="214"/>
        <end position="240"/>
    </location>
</feature>
<organism evidence="10 11">
    <name type="scientific">Aurantiacibacter luteus</name>
    <dbReference type="NCBI Taxonomy" id="1581420"/>
    <lineage>
        <taxon>Bacteria</taxon>
        <taxon>Pseudomonadati</taxon>
        <taxon>Pseudomonadota</taxon>
        <taxon>Alphaproteobacteria</taxon>
        <taxon>Sphingomonadales</taxon>
        <taxon>Erythrobacteraceae</taxon>
        <taxon>Aurantiacibacter</taxon>
    </lineage>
</organism>
<comment type="caution">
    <text evidence="10">The sequence shown here is derived from an EMBL/GenBank/DDBJ whole genome shotgun (WGS) entry which is preliminary data.</text>
</comment>
<evidence type="ECO:0000256" key="4">
    <source>
        <dbReference type="ARBA" id="ARBA00022679"/>
    </source>
</evidence>
<keyword evidence="7 8" id="KW-0472">Membrane</keyword>
<evidence type="ECO:0000256" key="7">
    <source>
        <dbReference type="ARBA" id="ARBA00023136"/>
    </source>
</evidence>
<keyword evidence="2" id="KW-1003">Cell membrane</keyword>
<keyword evidence="11" id="KW-1185">Reference proteome</keyword>
<feature type="transmembrane region" description="Helical" evidence="8">
    <location>
        <begin position="287"/>
        <end position="305"/>
    </location>
</feature>
<dbReference type="AlphaFoldDB" id="A0A0G9MWX5"/>
<evidence type="ECO:0000256" key="6">
    <source>
        <dbReference type="ARBA" id="ARBA00022989"/>
    </source>
</evidence>
<keyword evidence="3" id="KW-0328">Glycosyltransferase</keyword>
<keyword evidence="5 8" id="KW-0812">Transmembrane</keyword>
<evidence type="ECO:0000313" key="10">
    <source>
        <dbReference type="EMBL" id="KLE35221.1"/>
    </source>
</evidence>
<evidence type="ECO:0000259" key="9">
    <source>
        <dbReference type="Pfam" id="PF13231"/>
    </source>
</evidence>
<evidence type="ECO:0000256" key="3">
    <source>
        <dbReference type="ARBA" id="ARBA00022676"/>
    </source>
</evidence>
<feature type="transmembrane region" description="Helical" evidence="8">
    <location>
        <begin position="86"/>
        <end position="104"/>
    </location>
</feature>
<dbReference type="Proteomes" id="UP000053464">
    <property type="component" value="Unassembled WGS sequence"/>
</dbReference>
<feature type="transmembrane region" description="Helical" evidence="8">
    <location>
        <begin position="139"/>
        <end position="155"/>
    </location>
</feature>
<dbReference type="Pfam" id="PF13231">
    <property type="entry name" value="PMT_2"/>
    <property type="match status" value="1"/>
</dbReference>